<dbReference type="InterPro" id="IPR010331">
    <property type="entry name" value="ExoD"/>
</dbReference>
<gene>
    <name evidence="2" type="ORF">JEQ47_16595</name>
</gene>
<organism evidence="2 3">
    <name type="scientific">Devosia sediminis</name>
    <dbReference type="NCBI Taxonomy" id="2798801"/>
    <lineage>
        <taxon>Bacteria</taxon>
        <taxon>Pseudomonadati</taxon>
        <taxon>Pseudomonadota</taxon>
        <taxon>Alphaproteobacteria</taxon>
        <taxon>Hyphomicrobiales</taxon>
        <taxon>Devosiaceae</taxon>
        <taxon>Devosia</taxon>
    </lineage>
</organism>
<evidence type="ECO:0000256" key="1">
    <source>
        <dbReference type="SAM" id="Phobius"/>
    </source>
</evidence>
<keyword evidence="1" id="KW-0812">Transmembrane</keyword>
<evidence type="ECO:0000313" key="3">
    <source>
        <dbReference type="Proteomes" id="UP000602124"/>
    </source>
</evidence>
<sequence length="212" mass="22292">MSDDAIKAHADPVIPIVDGIVAKLRAHAAGPDAALTCDDLLAMVGHQSHVLAIMIFALLNLLPGPPGYNSLMGVAMFVISIAMLRRRPMRFAQWFGRLRLPIWVIRKLLDVLATIIGWAARLSAPRWRALVGAHAMPAIAVIGVVLGLVNISPIPFMNIVPSTGLAIICLGVLNQDGAAVVLGSALGALGATLSILAIWVILALLLSVGDMV</sequence>
<accession>A0A934MN31</accession>
<proteinExistence type="predicted"/>
<dbReference type="AlphaFoldDB" id="A0A934MN31"/>
<keyword evidence="1" id="KW-0472">Membrane</keyword>
<dbReference type="PIRSF" id="PIRSF033239">
    <property type="entry name" value="ExoD"/>
    <property type="match status" value="1"/>
</dbReference>
<feature type="transmembrane region" description="Helical" evidence="1">
    <location>
        <begin position="127"/>
        <end position="149"/>
    </location>
</feature>
<feature type="transmembrane region" description="Helical" evidence="1">
    <location>
        <begin position="156"/>
        <end position="173"/>
    </location>
</feature>
<dbReference type="PANTHER" id="PTHR41795">
    <property type="entry name" value="EXOPOLYSACCHARIDE SYNTHESIS PROTEIN"/>
    <property type="match status" value="1"/>
</dbReference>
<comment type="caution">
    <text evidence="2">The sequence shown here is derived from an EMBL/GenBank/DDBJ whole genome shotgun (WGS) entry which is preliminary data.</text>
</comment>
<protein>
    <submittedName>
        <fullName evidence="2">Exopolysaccharide biosynthesis protein</fullName>
    </submittedName>
</protein>
<keyword evidence="1" id="KW-1133">Transmembrane helix</keyword>
<reference evidence="2" key="1">
    <citation type="submission" date="2020-12" db="EMBL/GenBank/DDBJ databases">
        <title>Devosia sp. MSA67 isolated from Mo River.</title>
        <authorList>
            <person name="Ma F."/>
            <person name="Zi Z."/>
        </authorList>
    </citation>
    <scope>NUCLEOTIDE SEQUENCE</scope>
    <source>
        <strain evidence="2">MSA67</strain>
    </source>
</reference>
<name>A0A934MN31_9HYPH</name>
<dbReference type="PANTHER" id="PTHR41795:SF1">
    <property type="entry name" value="EXOPOLYSACCHARIDE SYNTHESIS PROTEIN"/>
    <property type="match status" value="1"/>
</dbReference>
<dbReference type="Pfam" id="PF06055">
    <property type="entry name" value="ExoD"/>
    <property type="match status" value="1"/>
</dbReference>
<keyword evidence="3" id="KW-1185">Reference proteome</keyword>
<dbReference type="Proteomes" id="UP000602124">
    <property type="component" value="Unassembled WGS sequence"/>
</dbReference>
<feature type="transmembrane region" description="Helical" evidence="1">
    <location>
        <begin position="179"/>
        <end position="206"/>
    </location>
</feature>
<dbReference type="RefSeq" id="WP_198877538.1">
    <property type="nucleotide sequence ID" value="NZ_JAEKMH010000004.1"/>
</dbReference>
<dbReference type="EMBL" id="JAEKMH010000004">
    <property type="protein sequence ID" value="MBJ3786346.1"/>
    <property type="molecule type" value="Genomic_DNA"/>
</dbReference>
<feature type="transmembrane region" description="Helical" evidence="1">
    <location>
        <begin position="40"/>
        <end position="61"/>
    </location>
</feature>
<evidence type="ECO:0000313" key="2">
    <source>
        <dbReference type="EMBL" id="MBJ3786346.1"/>
    </source>
</evidence>